<feature type="region of interest" description="Disordered" evidence="1">
    <location>
        <begin position="651"/>
        <end position="671"/>
    </location>
</feature>
<feature type="region of interest" description="Disordered" evidence="1">
    <location>
        <begin position="799"/>
        <end position="880"/>
    </location>
</feature>
<name>A0ABR3DK29_NEUIN</name>
<evidence type="ECO:0000313" key="2">
    <source>
        <dbReference type="EMBL" id="KAL0472263.1"/>
    </source>
</evidence>
<proteinExistence type="predicted"/>
<protein>
    <submittedName>
        <fullName evidence="2">Uncharacterized protein</fullName>
    </submittedName>
</protein>
<feature type="compositionally biased region" description="Low complexity" evidence="1">
    <location>
        <begin position="653"/>
        <end position="664"/>
    </location>
</feature>
<feature type="compositionally biased region" description="Low complexity" evidence="1">
    <location>
        <begin position="801"/>
        <end position="824"/>
    </location>
</feature>
<dbReference type="Proteomes" id="UP001451303">
    <property type="component" value="Unassembled WGS sequence"/>
</dbReference>
<sequence>MQWSSLPPDLDSPASSSPLDLSVENAIKHHFDELNLLMSTTAEEGEGNVLAAVTFPKNSNAIACNGNPWRTLWLRMSFPPLAGLNSSKINAMFKPKRQERMRRQLGMETLPPGIDYVLDFTPPTEGSELADLTAALWLPKMVKLWFLAGHYCPEEILETGHLASIWDKRPLASRSVSAMLALGHDDACRGLLQFYQLLTSYFAGSMDRSEWKPKVVPGIVDVDPEDEEHSSYFPTFRRIPDYCGIRHRVAIMRVLHAINGNGLLLNSAARMWTVAQVAIHLEIPQVVVDPVTQWLIAPPNTKFVEICPERSFQLALALKIPSVLVAAFRILVSELAVDYAAPDPSPKRSALTWAQRRRDDYGDLPSDPVEYASRTFSERIIDPLEMLRSNTVFDRIGTGLEEWDLLKKQGMIVHEQGSDELKTAHENLIQALIGIFHNDIQRCLREHAPSGRLATLIAAQRSHYIPLHERHSLRDLYANLSHTQRALTPFFWESLYHQSLPKLSGHGPLSLSTYNGSIIRTYVDKYTSLWEAANLPHPDFQLNPEEGEYHPKHSSKQLNKFDIHQFESEVYGALSSLCDRVLGKGYNEEPFQFFLSDHLLLPSLTSLEMDFLPIWAGGLDDGSGGVFQNAIPPAEMGPSEPGPAYHTGYTIPTAGTRTAGTGTRNGDDGDDTIMMDDDDRIGGSIYGVSELGDNLDRFEIISARTAQTATETATVPSMDVEQSVVTTTTASSTGLGSGLGRLNLDPGGPNRHRVVAVPSSEISSEDFHLNSREDGEYADAMYTQPAEHQAVGRALARYVDGNDGTTTGRSDSGDASSSSKQGGMIAAGGRGAGGNNNNGGGYSDTDNFMLEDDEDGGLKDLDNSDDGSSTVGADSDYDMV</sequence>
<keyword evidence="3" id="KW-1185">Reference proteome</keyword>
<organism evidence="2 3">
    <name type="scientific">Neurospora intermedia</name>
    <dbReference type="NCBI Taxonomy" id="5142"/>
    <lineage>
        <taxon>Eukaryota</taxon>
        <taxon>Fungi</taxon>
        <taxon>Dikarya</taxon>
        <taxon>Ascomycota</taxon>
        <taxon>Pezizomycotina</taxon>
        <taxon>Sordariomycetes</taxon>
        <taxon>Sordariomycetidae</taxon>
        <taxon>Sordariales</taxon>
        <taxon>Sordariaceae</taxon>
        <taxon>Neurospora</taxon>
    </lineage>
</organism>
<dbReference type="EMBL" id="JAVLET010000003">
    <property type="protein sequence ID" value="KAL0472263.1"/>
    <property type="molecule type" value="Genomic_DNA"/>
</dbReference>
<accession>A0ABR3DK29</accession>
<evidence type="ECO:0000313" key="3">
    <source>
        <dbReference type="Proteomes" id="UP001451303"/>
    </source>
</evidence>
<evidence type="ECO:0000256" key="1">
    <source>
        <dbReference type="SAM" id="MobiDB-lite"/>
    </source>
</evidence>
<feature type="region of interest" description="Disordered" evidence="1">
    <location>
        <begin position="729"/>
        <end position="749"/>
    </location>
</feature>
<gene>
    <name evidence="2" type="ORF">QR685DRAFT_543480</name>
</gene>
<comment type="caution">
    <text evidence="2">The sequence shown here is derived from an EMBL/GenBank/DDBJ whole genome shotgun (WGS) entry which is preliminary data.</text>
</comment>
<feature type="compositionally biased region" description="Gly residues" evidence="1">
    <location>
        <begin position="825"/>
        <end position="842"/>
    </location>
</feature>
<reference evidence="2 3" key="1">
    <citation type="submission" date="2023-09" db="EMBL/GenBank/DDBJ databases">
        <title>Multi-omics analysis of a traditional fermented food reveals byproduct-associated fungal strains for waste-to-food upcycling.</title>
        <authorList>
            <consortium name="Lawrence Berkeley National Laboratory"/>
            <person name="Rekdal V.M."/>
            <person name="Villalobos-Escobedo J.M."/>
            <person name="Rodriguez-Valeron N."/>
            <person name="Garcia M.O."/>
            <person name="Vasquez D.P."/>
            <person name="Damayanti I."/>
            <person name="Sorensen P.M."/>
            <person name="Baidoo E.E."/>
            <person name="De Carvalho A.C."/>
            <person name="Riley R."/>
            <person name="Lipzen A."/>
            <person name="He G."/>
            <person name="Yan M."/>
            <person name="Haridas S."/>
            <person name="Daum C."/>
            <person name="Yoshinaga Y."/>
            <person name="Ng V."/>
            <person name="Grigoriev I.V."/>
            <person name="Munk R."/>
            <person name="Nuraida L."/>
            <person name="Wijaya C.H."/>
            <person name="Morales P.-C."/>
            <person name="Keasling J.D."/>
        </authorList>
    </citation>
    <scope>NUCLEOTIDE SEQUENCE [LARGE SCALE GENOMIC DNA]</scope>
    <source>
        <strain evidence="2 3">FGSC 2613</strain>
    </source>
</reference>